<organism evidence="5 6">
    <name type="scientific">Suillus discolor</name>
    <dbReference type="NCBI Taxonomy" id="1912936"/>
    <lineage>
        <taxon>Eukaryota</taxon>
        <taxon>Fungi</taxon>
        <taxon>Dikarya</taxon>
        <taxon>Basidiomycota</taxon>
        <taxon>Agaricomycotina</taxon>
        <taxon>Agaricomycetes</taxon>
        <taxon>Agaricomycetidae</taxon>
        <taxon>Boletales</taxon>
        <taxon>Suillineae</taxon>
        <taxon>Suillaceae</taxon>
        <taxon>Suillus</taxon>
    </lineage>
</organism>
<sequence>MIVLALLRSCVNAVSWAQGGELLITSGDDTKVRVWRMDPSGSTGANASNAESQKEYPFACQSVIDTGHTQNVFNAQMLPFSTRIATVSGDRQVRVFDVGEVVGQSPTGSEMEYTTRESCIRVLRCHTGRTKRIITEDSPDLFLTVAEDGQVRQHDLRTSHSCTSGACPAPLVTLPHELSTIALSPLTPYQFVVGGESPYAHLFDRRHAGRYLHAEWGVPPDANSATTCVRRFGRRSRAKAERGGFEHITGARMSDWNGHEVLLSYHLAGVFLYSTRDEPESFEDQRGPHSILAPNAKRRRLSTSKSPSSHGEPLTGPDMEMIVEDQLESLLFANNVTDSIDNLSQEDDEDGDDDDDDEDDDDEDDDDEDDDDRLFTPEDADSHQAVPVVYPRTRFTGHCNIETIKDVNFLGSHDEFVTSGSDDGNFFIWRKSTGELVDILEGDQHVVNVIESHPHLPLVAVSGIDTTVKLFAPARGVPSFSRWNNAETIKKNNAARASRASLSGSAELQFAYLVLNYQQALRGTRGGGEQSEAQLTQCINQ</sequence>
<dbReference type="InterPro" id="IPR045151">
    <property type="entry name" value="DCAF8"/>
</dbReference>
<keyword evidence="1 3" id="KW-0853">WD repeat</keyword>
<proteinExistence type="predicted"/>
<dbReference type="AlphaFoldDB" id="A0A9P7ETK4"/>
<name>A0A9P7ETK4_9AGAM</name>
<dbReference type="OrthoDB" id="2414538at2759"/>
<feature type="compositionally biased region" description="Basic and acidic residues" evidence="4">
    <location>
        <begin position="373"/>
        <end position="382"/>
    </location>
</feature>
<evidence type="ECO:0000256" key="1">
    <source>
        <dbReference type="ARBA" id="ARBA00022574"/>
    </source>
</evidence>
<dbReference type="GeneID" id="64701469"/>
<dbReference type="SMART" id="SM00320">
    <property type="entry name" value="WD40"/>
    <property type="match status" value="6"/>
</dbReference>
<feature type="region of interest" description="Disordered" evidence="4">
    <location>
        <begin position="341"/>
        <end position="383"/>
    </location>
</feature>
<keyword evidence="6" id="KW-1185">Reference proteome</keyword>
<comment type="caution">
    <text evidence="5">The sequence shown here is derived from an EMBL/GenBank/DDBJ whole genome shotgun (WGS) entry which is preliminary data.</text>
</comment>
<accession>A0A9P7ETK4</accession>
<dbReference type="Gene3D" id="2.130.10.10">
    <property type="entry name" value="YVTN repeat-like/Quinoprotein amine dehydrogenase"/>
    <property type="match status" value="3"/>
</dbReference>
<dbReference type="Proteomes" id="UP000823399">
    <property type="component" value="Unassembled WGS sequence"/>
</dbReference>
<evidence type="ECO:0000313" key="5">
    <source>
        <dbReference type="EMBL" id="KAG2088478.1"/>
    </source>
</evidence>
<dbReference type="GO" id="GO:0045717">
    <property type="term" value="P:negative regulation of fatty acid biosynthetic process"/>
    <property type="evidence" value="ECO:0007669"/>
    <property type="project" value="TreeGrafter"/>
</dbReference>
<dbReference type="InterPro" id="IPR036322">
    <property type="entry name" value="WD40_repeat_dom_sf"/>
</dbReference>
<dbReference type="PANTHER" id="PTHR15574">
    <property type="entry name" value="WD REPEAT DOMAIN-CONTAINING FAMILY"/>
    <property type="match status" value="1"/>
</dbReference>
<dbReference type="EMBL" id="JABBWM010000121">
    <property type="protein sequence ID" value="KAG2088478.1"/>
    <property type="molecule type" value="Genomic_DNA"/>
</dbReference>
<dbReference type="PANTHER" id="PTHR15574:SF40">
    <property type="entry name" value="WD AND TETRATRICOPEPTIDE REPEATS PROTEIN 1"/>
    <property type="match status" value="1"/>
</dbReference>
<protein>
    <submittedName>
        <fullName evidence="5">WD40 repeat-like protein</fullName>
    </submittedName>
</protein>
<evidence type="ECO:0000256" key="4">
    <source>
        <dbReference type="SAM" id="MobiDB-lite"/>
    </source>
</evidence>
<evidence type="ECO:0000256" key="3">
    <source>
        <dbReference type="PROSITE-ProRule" id="PRU00221"/>
    </source>
</evidence>
<feature type="region of interest" description="Disordered" evidence="4">
    <location>
        <begin position="279"/>
        <end position="317"/>
    </location>
</feature>
<dbReference type="GO" id="GO:0005737">
    <property type="term" value="C:cytoplasm"/>
    <property type="evidence" value="ECO:0007669"/>
    <property type="project" value="TreeGrafter"/>
</dbReference>
<dbReference type="InterPro" id="IPR015943">
    <property type="entry name" value="WD40/YVTN_repeat-like_dom_sf"/>
</dbReference>
<dbReference type="GO" id="GO:0080008">
    <property type="term" value="C:Cul4-RING E3 ubiquitin ligase complex"/>
    <property type="evidence" value="ECO:0007669"/>
    <property type="project" value="TreeGrafter"/>
</dbReference>
<dbReference type="RefSeq" id="XP_041285543.1">
    <property type="nucleotide sequence ID" value="XM_041439210.1"/>
</dbReference>
<keyword evidence="2" id="KW-0677">Repeat</keyword>
<feature type="compositionally biased region" description="Acidic residues" evidence="4">
    <location>
        <begin position="344"/>
        <end position="372"/>
    </location>
</feature>
<dbReference type="SUPFAM" id="SSF50978">
    <property type="entry name" value="WD40 repeat-like"/>
    <property type="match status" value="1"/>
</dbReference>
<dbReference type="PROSITE" id="PS50082">
    <property type="entry name" value="WD_REPEATS_2"/>
    <property type="match status" value="1"/>
</dbReference>
<evidence type="ECO:0000256" key="2">
    <source>
        <dbReference type="ARBA" id="ARBA00022737"/>
    </source>
</evidence>
<reference evidence="5" key="1">
    <citation type="journal article" date="2020" name="New Phytol.">
        <title>Comparative genomics reveals dynamic genome evolution in host specialist ectomycorrhizal fungi.</title>
        <authorList>
            <person name="Lofgren L.A."/>
            <person name="Nguyen N.H."/>
            <person name="Vilgalys R."/>
            <person name="Ruytinx J."/>
            <person name="Liao H.L."/>
            <person name="Branco S."/>
            <person name="Kuo A."/>
            <person name="LaButti K."/>
            <person name="Lipzen A."/>
            <person name="Andreopoulos W."/>
            <person name="Pangilinan J."/>
            <person name="Riley R."/>
            <person name="Hundley H."/>
            <person name="Na H."/>
            <person name="Barry K."/>
            <person name="Grigoriev I.V."/>
            <person name="Stajich J.E."/>
            <person name="Kennedy P.G."/>
        </authorList>
    </citation>
    <scope>NUCLEOTIDE SEQUENCE</scope>
    <source>
        <strain evidence="5">FC423</strain>
    </source>
</reference>
<feature type="repeat" description="WD" evidence="3">
    <location>
        <begin position="11"/>
        <end position="38"/>
    </location>
</feature>
<gene>
    <name evidence="5" type="ORF">F5147DRAFT_726833</name>
</gene>
<dbReference type="InterPro" id="IPR001680">
    <property type="entry name" value="WD40_rpt"/>
</dbReference>
<dbReference type="Pfam" id="PF00400">
    <property type="entry name" value="WD40"/>
    <property type="match status" value="3"/>
</dbReference>
<evidence type="ECO:0000313" key="6">
    <source>
        <dbReference type="Proteomes" id="UP000823399"/>
    </source>
</evidence>